<reference evidence="2 3" key="1">
    <citation type="journal article" date="2016" name="Mol. Biol. Evol.">
        <title>Comparative Genomics of Early-Diverging Mushroom-Forming Fungi Provides Insights into the Origins of Lignocellulose Decay Capabilities.</title>
        <authorList>
            <person name="Nagy L.G."/>
            <person name="Riley R."/>
            <person name="Tritt A."/>
            <person name="Adam C."/>
            <person name="Daum C."/>
            <person name="Floudas D."/>
            <person name="Sun H."/>
            <person name="Yadav J.S."/>
            <person name="Pangilinan J."/>
            <person name="Larsson K.H."/>
            <person name="Matsuura K."/>
            <person name="Barry K."/>
            <person name="Labutti K."/>
            <person name="Kuo R."/>
            <person name="Ohm R.A."/>
            <person name="Bhattacharya S.S."/>
            <person name="Shirouzu T."/>
            <person name="Yoshinaga Y."/>
            <person name="Martin F.M."/>
            <person name="Grigoriev I.V."/>
            <person name="Hibbett D.S."/>
        </authorList>
    </citation>
    <scope>NUCLEOTIDE SEQUENCE [LARGE SCALE GENOMIC DNA]</scope>
    <source>
        <strain evidence="2 3">HHB10207 ss-3</strain>
    </source>
</reference>
<feature type="transmembrane region" description="Helical" evidence="1">
    <location>
        <begin position="12"/>
        <end position="32"/>
    </location>
</feature>
<proteinExistence type="predicted"/>
<organism evidence="2 3">
    <name type="scientific">Sistotremastrum suecicum HHB10207 ss-3</name>
    <dbReference type="NCBI Taxonomy" id="1314776"/>
    <lineage>
        <taxon>Eukaryota</taxon>
        <taxon>Fungi</taxon>
        <taxon>Dikarya</taxon>
        <taxon>Basidiomycota</taxon>
        <taxon>Agaricomycotina</taxon>
        <taxon>Agaricomycetes</taxon>
        <taxon>Sistotremastrales</taxon>
        <taxon>Sistotremastraceae</taxon>
        <taxon>Sistotremastrum</taxon>
    </lineage>
</organism>
<evidence type="ECO:0000256" key="1">
    <source>
        <dbReference type="SAM" id="Phobius"/>
    </source>
</evidence>
<keyword evidence="1" id="KW-1133">Transmembrane helix</keyword>
<dbReference type="Proteomes" id="UP000076798">
    <property type="component" value="Unassembled WGS sequence"/>
</dbReference>
<gene>
    <name evidence="2" type="ORF">SISSUDRAFT_1046555</name>
</gene>
<keyword evidence="1" id="KW-0472">Membrane</keyword>
<keyword evidence="1" id="KW-0812">Transmembrane</keyword>
<keyword evidence="3" id="KW-1185">Reference proteome</keyword>
<accession>A0A166DQN8</accession>
<dbReference type="EMBL" id="KV428057">
    <property type="protein sequence ID" value="KZT38796.1"/>
    <property type="molecule type" value="Genomic_DNA"/>
</dbReference>
<dbReference type="AlphaFoldDB" id="A0A166DQN8"/>
<name>A0A166DQN8_9AGAM</name>
<sequence>MVPAALLRFPRRYPLSLLIILIPLSLLVYSYWDPLRSQTSSLLPLPDWTSSKPPSSSIDSEHATLLLVTAYYPKLQSRLTPKLLNRVLSRIKTPLYIFTTPEIKPLLNVDSEFSVNINTSFASPLDIPPLEGVLESYERMSSRGREAGRRKTPETYALRNSKAYFLRTAIQNYINASTASSTPSYAFWIDPTVLDELPSLSRWPDAIRLQNAWVEGEAQTGTDMADLMMWPVETLPHSSLSLWSEGMGPIKVADNQAFSTGSFFGGPTSAIEWYSRAFYALHNHFLSQRQFVGSDLALTNALFLLQPHRFITLWPSDPQNPAKGNCGPSKGLRSYPFHWTASDKEREEIAKAWIWNARWKPWKVDWWNGRAGEKCGIVEIVGMRSLLERLFGKGWRPPGMSILV</sequence>
<dbReference type="OrthoDB" id="411632at2759"/>
<evidence type="ECO:0000313" key="3">
    <source>
        <dbReference type="Proteomes" id="UP000076798"/>
    </source>
</evidence>
<evidence type="ECO:0000313" key="2">
    <source>
        <dbReference type="EMBL" id="KZT38796.1"/>
    </source>
</evidence>
<protein>
    <submittedName>
        <fullName evidence="2">Uncharacterized protein</fullName>
    </submittedName>
</protein>